<reference evidence="8" key="1">
    <citation type="submission" date="2022-07" db="EMBL/GenBank/DDBJ databases">
        <title>Fungi with potential for degradation of polypropylene.</title>
        <authorList>
            <person name="Gostincar C."/>
        </authorList>
    </citation>
    <scope>NUCLEOTIDE SEQUENCE</scope>
    <source>
        <strain evidence="8">EXF-13308</strain>
    </source>
</reference>
<dbReference type="InterPro" id="IPR007219">
    <property type="entry name" value="XnlR_reg_dom"/>
</dbReference>
<dbReference type="Gene3D" id="4.10.240.10">
    <property type="entry name" value="Zn(2)-C6 fungal-type DNA-binding domain"/>
    <property type="match status" value="1"/>
</dbReference>
<dbReference type="GO" id="GO:0008270">
    <property type="term" value="F:zinc ion binding"/>
    <property type="evidence" value="ECO:0007669"/>
    <property type="project" value="InterPro"/>
</dbReference>
<dbReference type="PANTHER" id="PTHR47424:SF12">
    <property type="entry name" value="TRANSCRIPTION FACTOR ASQA"/>
    <property type="match status" value="1"/>
</dbReference>
<dbReference type="InterPro" id="IPR036864">
    <property type="entry name" value="Zn2-C6_fun-type_DNA-bd_sf"/>
</dbReference>
<accession>A0AA38RND1</accession>
<evidence type="ECO:0000256" key="5">
    <source>
        <dbReference type="SAM" id="Coils"/>
    </source>
</evidence>
<evidence type="ECO:0000256" key="2">
    <source>
        <dbReference type="ARBA" id="ARBA00023015"/>
    </source>
</evidence>
<organism evidence="8 9">
    <name type="scientific">Pleurostoma richardsiae</name>
    <dbReference type="NCBI Taxonomy" id="41990"/>
    <lineage>
        <taxon>Eukaryota</taxon>
        <taxon>Fungi</taxon>
        <taxon>Dikarya</taxon>
        <taxon>Ascomycota</taxon>
        <taxon>Pezizomycotina</taxon>
        <taxon>Sordariomycetes</taxon>
        <taxon>Sordariomycetidae</taxon>
        <taxon>Calosphaeriales</taxon>
        <taxon>Pleurostomataceae</taxon>
        <taxon>Pleurostoma</taxon>
    </lineage>
</organism>
<feature type="domain" description="Zn(2)-C6 fungal-type" evidence="7">
    <location>
        <begin position="36"/>
        <end position="65"/>
    </location>
</feature>
<keyword evidence="5" id="KW-0175">Coiled coil</keyword>
<keyword evidence="1" id="KW-0479">Metal-binding</keyword>
<evidence type="ECO:0000256" key="3">
    <source>
        <dbReference type="ARBA" id="ARBA00023163"/>
    </source>
</evidence>
<keyword evidence="2" id="KW-0805">Transcription regulation</keyword>
<dbReference type="Pfam" id="PF00172">
    <property type="entry name" value="Zn_clus"/>
    <property type="match status" value="1"/>
</dbReference>
<keyword evidence="9" id="KW-1185">Reference proteome</keyword>
<evidence type="ECO:0000313" key="8">
    <source>
        <dbReference type="EMBL" id="KAJ9143104.1"/>
    </source>
</evidence>
<dbReference type="PROSITE" id="PS50048">
    <property type="entry name" value="ZN2_CY6_FUNGAL_2"/>
    <property type="match status" value="1"/>
</dbReference>
<dbReference type="GO" id="GO:0006351">
    <property type="term" value="P:DNA-templated transcription"/>
    <property type="evidence" value="ECO:0007669"/>
    <property type="project" value="InterPro"/>
</dbReference>
<feature type="coiled-coil region" evidence="5">
    <location>
        <begin position="74"/>
        <end position="101"/>
    </location>
</feature>
<feature type="region of interest" description="Disordered" evidence="6">
    <location>
        <begin position="1"/>
        <end position="29"/>
    </location>
</feature>
<dbReference type="EMBL" id="JANBVO010000020">
    <property type="protein sequence ID" value="KAJ9143104.1"/>
    <property type="molecule type" value="Genomic_DNA"/>
</dbReference>
<keyword evidence="4" id="KW-0539">Nucleus</keyword>
<comment type="caution">
    <text evidence="8">The sequence shown here is derived from an EMBL/GenBank/DDBJ whole genome shotgun (WGS) entry which is preliminary data.</text>
</comment>
<dbReference type="InterPro" id="IPR051127">
    <property type="entry name" value="Fungal_SecMet_Regulators"/>
</dbReference>
<dbReference type="GO" id="GO:0000435">
    <property type="term" value="P:positive regulation of transcription from RNA polymerase II promoter by galactose"/>
    <property type="evidence" value="ECO:0007669"/>
    <property type="project" value="TreeGrafter"/>
</dbReference>
<dbReference type="PANTHER" id="PTHR47424">
    <property type="entry name" value="REGULATORY PROTEIN GAL4"/>
    <property type="match status" value="1"/>
</dbReference>
<dbReference type="Proteomes" id="UP001174694">
    <property type="component" value="Unassembled WGS sequence"/>
</dbReference>
<gene>
    <name evidence="8" type="ORF">NKR23_g6737</name>
</gene>
<dbReference type="GO" id="GO:0005634">
    <property type="term" value="C:nucleus"/>
    <property type="evidence" value="ECO:0007669"/>
    <property type="project" value="TreeGrafter"/>
</dbReference>
<dbReference type="SUPFAM" id="SSF57701">
    <property type="entry name" value="Zn2/Cys6 DNA-binding domain"/>
    <property type="match status" value="1"/>
</dbReference>
<keyword evidence="3" id="KW-0804">Transcription</keyword>
<dbReference type="GO" id="GO:0000981">
    <property type="term" value="F:DNA-binding transcription factor activity, RNA polymerase II-specific"/>
    <property type="evidence" value="ECO:0007669"/>
    <property type="project" value="InterPro"/>
</dbReference>
<dbReference type="AlphaFoldDB" id="A0AA38RND1"/>
<protein>
    <submittedName>
        <fullName evidence="8">Fungal specific transcription factor domain-containing protein</fullName>
    </submittedName>
</protein>
<feature type="compositionally biased region" description="Low complexity" evidence="6">
    <location>
        <begin position="104"/>
        <end position="143"/>
    </location>
</feature>
<feature type="region of interest" description="Disordered" evidence="6">
    <location>
        <begin position="102"/>
        <end position="143"/>
    </location>
</feature>
<dbReference type="PROSITE" id="PS00463">
    <property type="entry name" value="ZN2_CY6_FUNGAL_1"/>
    <property type="match status" value="1"/>
</dbReference>
<dbReference type="SMART" id="SM00906">
    <property type="entry name" value="Fungal_trans"/>
    <property type="match status" value="1"/>
</dbReference>
<dbReference type="SMART" id="SM00066">
    <property type="entry name" value="GAL4"/>
    <property type="match status" value="1"/>
</dbReference>
<dbReference type="CDD" id="cd12148">
    <property type="entry name" value="fungal_TF_MHR"/>
    <property type="match status" value="1"/>
</dbReference>
<proteinExistence type="predicted"/>
<evidence type="ECO:0000259" key="7">
    <source>
        <dbReference type="PROSITE" id="PS50048"/>
    </source>
</evidence>
<dbReference type="GO" id="GO:0000978">
    <property type="term" value="F:RNA polymerase II cis-regulatory region sequence-specific DNA binding"/>
    <property type="evidence" value="ECO:0007669"/>
    <property type="project" value="TreeGrafter"/>
</dbReference>
<name>A0AA38RND1_9PEZI</name>
<evidence type="ECO:0000313" key="9">
    <source>
        <dbReference type="Proteomes" id="UP001174694"/>
    </source>
</evidence>
<evidence type="ECO:0000256" key="4">
    <source>
        <dbReference type="ARBA" id="ARBA00023242"/>
    </source>
</evidence>
<evidence type="ECO:0000256" key="6">
    <source>
        <dbReference type="SAM" id="MobiDB-lite"/>
    </source>
</evidence>
<evidence type="ECO:0000256" key="1">
    <source>
        <dbReference type="ARBA" id="ARBA00022723"/>
    </source>
</evidence>
<dbReference type="Pfam" id="PF04082">
    <property type="entry name" value="Fungal_trans"/>
    <property type="match status" value="1"/>
</dbReference>
<sequence length="759" mass="84208">MSSLLAQHSAAPPLEGGVPDRVSSPIKPSRKQVSRACDWCRARRIKCDDERPCRACQQKGVRCVIRGSDEPRTLVQALREIDRLRLLVKELEIELETCRKSDRTAAAVSAPSPSQSTTTGTPSNTVPCPNSQSGSTPTALSSASPTQWEGIFVATARSDQTSYYGPSSAFYFVSRIGAYLGRALQQPFCDRNLQPRGVNRTLVNPTSVANAEPGADSVLRPACPSMTRAQEEYFLNTFWESHYCCMPIINEDEFRRHYDSLWSPSQPARKDSALVDIILALCIQCSYALIPRDTSLSSGRRGPDNDATIAGRWYYKRCQSLLATDLESPSIITVQCQIFSTVYLCCASFQNMAHITLSQAVRVAEILGLHLEPPASMPRGERELRKRIWWVLYTIEAKTCTKLGRPFSVNASQVNVTLPSDDIEVASLNGATLGSHGEDVTWLTYALQCQKLILTSSEIYNAAWDEYDKILASGCFTSPYKNPESLERCAEFLATQISRLQGWVAQVPAGLRTKRRGGGQPFSLDRSPLDIETLAPMWLQRQRLYLEITYHTVAINLYRPFISFYHNSGTYTPTAERYACACVNHAIAQVLIMHQAVNETELLGGWQEYFLWHWNATVTIIGFLLAYPIHISTANARKALEKSIQICDIFGANFGVAASAASIARDLMAKVDLLISRVGSGVFAEDQTTADPERMDALLSADDGLEWLEPGHPDSPGYFSEFMDWALTVDAFNSFEHFYETTDLQSPSGNIVDEAQIGS</sequence>
<dbReference type="InterPro" id="IPR001138">
    <property type="entry name" value="Zn2Cys6_DnaBD"/>
</dbReference>
<dbReference type="CDD" id="cd00067">
    <property type="entry name" value="GAL4"/>
    <property type="match status" value="1"/>
</dbReference>